<feature type="transmembrane region" description="Helical" evidence="7">
    <location>
        <begin position="205"/>
        <end position="228"/>
    </location>
</feature>
<dbReference type="PROSITE" id="PS50850">
    <property type="entry name" value="MFS"/>
    <property type="match status" value="1"/>
</dbReference>
<reference evidence="9 10" key="1">
    <citation type="submission" date="2016-05" db="EMBL/GenBank/DDBJ databases">
        <title>Comparative analysis of secretome profiles of manganese(II)-oxidizing ascomycete fungi.</title>
        <authorList>
            <consortium name="DOE Joint Genome Institute"/>
            <person name="Zeiner C.A."/>
            <person name="Purvine S.O."/>
            <person name="Zink E.M."/>
            <person name="Wu S."/>
            <person name="Pasa-Tolic L."/>
            <person name="Chaput D.L."/>
            <person name="Haridas S."/>
            <person name="Grigoriev I.V."/>
            <person name="Santelli C.M."/>
            <person name="Hansel C.M."/>
        </authorList>
    </citation>
    <scope>NUCLEOTIDE SEQUENCE [LARGE SCALE GENOMIC DNA]</scope>
    <source>
        <strain evidence="9 10">AP3s5-JAC2a</strain>
    </source>
</reference>
<comment type="subcellular location">
    <subcellularLocation>
        <location evidence="1">Membrane</location>
        <topology evidence="1">Multi-pass membrane protein</topology>
    </subcellularLocation>
</comment>
<dbReference type="STRING" id="1460663.A0A177C6Z5"/>
<evidence type="ECO:0000256" key="7">
    <source>
        <dbReference type="SAM" id="Phobius"/>
    </source>
</evidence>
<feature type="region of interest" description="Disordered" evidence="6">
    <location>
        <begin position="30"/>
        <end position="62"/>
    </location>
</feature>
<gene>
    <name evidence="9" type="ORF">CC84DRAFT_1188732</name>
</gene>
<dbReference type="SUPFAM" id="SSF103473">
    <property type="entry name" value="MFS general substrate transporter"/>
    <property type="match status" value="1"/>
</dbReference>
<feature type="transmembrane region" description="Helical" evidence="7">
    <location>
        <begin position="269"/>
        <end position="289"/>
    </location>
</feature>
<dbReference type="PANTHER" id="PTHR23502">
    <property type="entry name" value="MAJOR FACILITATOR SUPERFAMILY"/>
    <property type="match status" value="1"/>
</dbReference>
<evidence type="ECO:0000256" key="2">
    <source>
        <dbReference type="ARBA" id="ARBA00008335"/>
    </source>
</evidence>
<accession>A0A177C6Z5</accession>
<dbReference type="RefSeq" id="XP_018032913.1">
    <property type="nucleotide sequence ID" value="XM_018181004.1"/>
</dbReference>
<dbReference type="OrthoDB" id="5296287at2759"/>
<feature type="transmembrane region" description="Helical" evidence="7">
    <location>
        <begin position="383"/>
        <end position="402"/>
    </location>
</feature>
<feature type="compositionally biased region" description="Polar residues" evidence="6">
    <location>
        <begin position="31"/>
        <end position="48"/>
    </location>
</feature>
<evidence type="ECO:0000256" key="1">
    <source>
        <dbReference type="ARBA" id="ARBA00004141"/>
    </source>
</evidence>
<dbReference type="FunFam" id="1.20.1250.20:FF:000011">
    <property type="entry name" value="MFS multidrug transporter, putative"/>
    <property type="match status" value="1"/>
</dbReference>
<keyword evidence="10" id="KW-1185">Reference proteome</keyword>
<feature type="transmembrane region" description="Helical" evidence="7">
    <location>
        <begin position="480"/>
        <end position="502"/>
    </location>
</feature>
<feature type="transmembrane region" description="Helical" evidence="7">
    <location>
        <begin position="514"/>
        <end position="535"/>
    </location>
</feature>
<dbReference type="InterPro" id="IPR011701">
    <property type="entry name" value="MFS"/>
</dbReference>
<feature type="transmembrane region" description="Helical" evidence="7">
    <location>
        <begin position="344"/>
        <end position="363"/>
    </location>
</feature>
<dbReference type="InParanoid" id="A0A177C6Z5"/>
<keyword evidence="4 7" id="KW-1133">Transmembrane helix</keyword>
<feature type="transmembrane region" description="Helical" evidence="7">
    <location>
        <begin position="179"/>
        <end position="199"/>
    </location>
</feature>
<keyword evidence="5 7" id="KW-0472">Membrane</keyword>
<dbReference type="EMBL" id="KV441555">
    <property type="protein sequence ID" value="OAG02548.1"/>
    <property type="molecule type" value="Genomic_DNA"/>
</dbReference>
<dbReference type="Pfam" id="PF07690">
    <property type="entry name" value="MFS_1"/>
    <property type="match status" value="1"/>
</dbReference>
<feature type="transmembrane region" description="Helical" evidence="7">
    <location>
        <begin position="422"/>
        <end position="441"/>
    </location>
</feature>
<feature type="transmembrane region" description="Helical" evidence="7">
    <location>
        <begin position="153"/>
        <end position="172"/>
    </location>
</feature>
<dbReference type="Proteomes" id="UP000077069">
    <property type="component" value="Unassembled WGS sequence"/>
</dbReference>
<dbReference type="InterPro" id="IPR036259">
    <property type="entry name" value="MFS_trans_sf"/>
</dbReference>
<comment type="similarity">
    <text evidence="2">Belongs to the major facilitator superfamily.</text>
</comment>
<evidence type="ECO:0000313" key="10">
    <source>
        <dbReference type="Proteomes" id="UP000077069"/>
    </source>
</evidence>
<dbReference type="PANTHER" id="PTHR23502:SF68">
    <property type="entry name" value="MULTIDRUG TRANSPORTER, PUTATIVE (AFU_ORTHOLOGUE AFUA_3G01120)-RELATED"/>
    <property type="match status" value="1"/>
</dbReference>
<dbReference type="InterPro" id="IPR020846">
    <property type="entry name" value="MFS_dom"/>
</dbReference>
<feature type="transmembrane region" description="Helical" evidence="7">
    <location>
        <begin position="112"/>
        <end position="133"/>
    </location>
</feature>
<evidence type="ECO:0000256" key="6">
    <source>
        <dbReference type="SAM" id="MobiDB-lite"/>
    </source>
</evidence>
<dbReference type="Gene3D" id="1.20.1250.20">
    <property type="entry name" value="MFS general substrate transporter like domains"/>
    <property type="match status" value="1"/>
</dbReference>
<feature type="domain" description="Major facilitator superfamily (MFS) profile" evidence="8">
    <location>
        <begin position="114"/>
        <end position="541"/>
    </location>
</feature>
<sequence>MAKPEMYRHPTRSEIIELAIAEGHDADIPTNAGSIYQVPSHTSTPRSMHQNHESEKVSTAAVDKDIEKGISAESMSSDEEPVDNNEDDPNVVWWDGPDDPQNPMNWSYTKKWGTVVLISAITFLTPLASSMFAPGVPQVMATFDSTNDMLEQFMVSVYVLGFAFGPMIIAPLSEMYGRLPLYHSCNALFVIFSIAAAVAQNMGQFVVFRFLMGCFGGAPMVLGGGTIADLISREQRGTAMVVWMMGPTIGPCVGPIIGGFMTVAKGWRWNFWFVAIVAGALMLASFILMRETSAPVILERKAKRLRAETNNPKLRSKLASDLSPADLFKFSIIRPAKMLTRSTICLAMSVYIAITYAYLYILFTTFTAVFKTQYHWKGGVVGLSFMGIGLGSLVGQFAFTYFGNKIVNKHIARGDFKPEHRLTSMCVGGFCLPVGLFWYGWAAQEMTHWIVPILGTGLIGFGLLMAFMPATTYLVDVFTVHAASAMAASTVLRSLCAALIPLSSSKMYKAMGYGWGNSLLGFVSLALIPIPFLFIRYGEGIRARSTVKL</sequence>
<feature type="transmembrane region" description="Helical" evidence="7">
    <location>
        <begin position="240"/>
        <end position="263"/>
    </location>
</feature>
<feature type="compositionally biased region" description="Basic and acidic residues" evidence="6">
    <location>
        <begin position="50"/>
        <end position="62"/>
    </location>
</feature>
<evidence type="ECO:0000256" key="3">
    <source>
        <dbReference type="ARBA" id="ARBA00022692"/>
    </source>
</evidence>
<name>A0A177C6Z5_9PLEO</name>
<keyword evidence="3 7" id="KW-0812">Transmembrane</keyword>
<evidence type="ECO:0000256" key="5">
    <source>
        <dbReference type="ARBA" id="ARBA00023136"/>
    </source>
</evidence>
<feature type="transmembrane region" description="Helical" evidence="7">
    <location>
        <begin position="447"/>
        <end position="468"/>
    </location>
</feature>
<evidence type="ECO:0000313" key="9">
    <source>
        <dbReference type="EMBL" id="OAG02548.1"/>
    </source>
</evidence>
<protein>
    <submittedName>
        <fullName evidence="9">MFS general substrate transporter</fullName>
    </submittedName>
</protein>
<dbReference type="CDD" id="cd17323">
    <property type="entry name" value="MFS_Tpo1_MDR_like"/>
    <property type="match status" value="1"/>
</dbReference>
<organism evidence="9 10">
    <name type="scientific">Paraphaeosphaeria sporulosa</name>
    <dbReference type="NCBI Taxonomy" id="1460663"/>
    <lineage>
        <taxon>Eukaryota</taxon>
        <taxon>Fungi</taxon>
        <taxon>Dikarya</taxon>
        <taxon>Ascomycota</taxon>
        <taxon>Pezizomycotina</taxon>
        <taxon>Dothideomycetes</taxon>
        <taxon>Pleosporomycetidae</taxon>
        <taxon>Pleosporales</taxon>
        <taxon>Massarineae</taxon>
        <taxon>Didymosphaeriaceae</taxon>
        <taxon>Paraphaeosphaeria</taxon>
    </lineage>
</organism>
<evidence type="ECO:0000256" key="4">
    <source>
        <dbReference type="ARBA" id="ARBA00022989"/>
    </source>
</evidence>
<dbReference type="AlphaFoldDB" id="A0A177C6Z5"/>
<proteinExistence type="inferred from homology"/>
<dbReference type="GO" id="GO:0016020">
    <property type="term" value="C:membrane"/>
    <property type="evidence" value="ECO:0007669"/>
    <property type="project" value="UniProtKB-SubCell"/>
</dbReference>
<evidence type="ECO:0000259" key="8">
    <source>
        <dbReference type="PROSITE" id="PS50850"/>
    </source>
</evidence>
<dbReference type="GO" id="GO:0022857">
    <property type="term" value="F:transmembrane transporter activity"/>
    <property type="evidence" value="ECO:0007669"/>
    <property type="project" value="InterPro"/>
</dbReference>
<dbReference type="GeneID" id="28764490"/>